<feature type="region of interest" description="Disordered" evidence="1">
    <location>
        <begin position="1"/>
        <end position="22"/>
    </location>
</feature>
<evidence type="ECO:0000313" key="2">
    <source>
        <dbReference type="EMBL" id="GEU61985.1"/>
    </source>
</evidence>
<feature type="compositionally biased region" description="Basic and acidic residues" evidence="1">
    <location>
        <begin position="46"/>
        <end position="64"/>
    </location>
</feature>
<protein>
    <submittedName>
        <fullName evidence="2">Katanin p60 ATPase-containing subunit A1</fullName>
    </submittedName>
</protein>
<proteinExistence type="predicted"/>
<reference evidence="2" key="1">
    <citation type="journal article" date="2019" name="Sci. Rep.">
        <title>Draft genome of Tanacetum cinerariifolium, the natural source of mosquito coil.</title>
        <authorList>
            <person name="Yamashiro T."/>
            <person name="Shiraishi A."/>
            <person name="Satake H."/>
            <person name="Nakayama K."/>
        </authorList>
    </citation>
    <scope>NUCLEOTIDE SEQUENCE</scope>
</reference>
<dbReference type="EMBL" id="BKCJ010004597">
    <property type="protein sequence ID" value="GEU61985.1"/>
    <property type="molecule type" value="Genomic_DNA"/>
</dbReference>
<feature type="region of interest" description="Disordered" evidence="1">
    <location>
        <begin position="45"/>
        <end position="64"/>
    </location>
</feature>
<gene>
    <name evidence="2" type="ORF">Tci_033963</name>
</gene>
<dbReference type="AlphaFoldDB" id="A0A6L2LPE1"/>
<comment type="caution">
    <text evidence="2">The sequence shown here is derived from an EMBL/GenBank/DDBJ whole genome shotgun (WGS) entry which is preliminary data.</text>
</comment>
<organism evidence="2">
    <name type="scientific">Tanacetum cinerariifolium</name>
    <name type="common">Dalmatian daisy</name>
    <name type="synonym">Chrysanthemum cinerariifolium</name>
    <dbReference type="NCBI Taxonomy" id="118510"/>
    <lineage>
        <taxon>Eukaryota</taxon>
        <taxon>Viridiplantae</taxon>
        <taxon>Streptophyta</taxon>
        <taxon>Embryophyta</taxon>
        <taxon>Tracheophyta</taxon>
        <taxon>Spermatophyta</taxon>
        <taxon>Magnoliopsida</taxon>
        <taxon>eudicotyledons</taxon>
        <taxon>Gunneridae</taxon>
        <taxon>Pentapetalae</taxon>
        <taxon>asterids</taxon>
        <taxon>campanulids</taxon>
        <taxon>Asterales</taxon>
        <taxon>Asteraceae</taxon>
        <taxon>Asteroideae</taxon>
        <taxon>Anthemideae</taxon>
        <taxon>Anthemidinae</taxon>
        <taxon>Tanacetum</taxon>
    </lineage>
</organism>
<accession>A0A6L2LPE1</accession>
<sequence length="90" mass="10144">MKLDTEMKAPQVMDTKRIPRQKDKSYNLRNGVTFYLAKGAIIKASENGETKEHTSKRGNYEGPDHDLAAMLKRDVLEDTTNVKFDDAGSL</sequence>
<name>A0A6L2LPE1_TANCI</name>
<evidence type="ECO:0000256" key="1">
    <source>
        <dbReference type="SAM" id="MobiDB-lite"/>
    </source>
</evidence>